<keyword evidence="2" id="KW-0489">Methyltransferase</keyword>
<sequence>MSKLILHSGPTFYDDPDISKAYWERRKRGLGANTLLEYPIFTELVGSVQGLRVLDLGCGSAQYGVELLNQGCEAYVGLDASVNCYEMARETLAGTSGEARFGTIEEIDLQTEKFDLVVSRLALHYIEDLEAIFQKIYQCLTSGGRFIFSVEHPVITSCNDSYVEGQIRGRWIVDQYFVTGRREYDWLNGKVVKYHRKVEDFFLLLRNSRFRVDFLREATPNREHFATEEEYARWVKVPIFMFFSATKS</sequence>
<dbReference type="AlphaFoldDB" id="A0A316D639"/>
<protein>
    <submittedName>
        <fullName evidence="2">Ubiquinone/menaquinone biosynthesis C-methylase UbiE</fullName>
    </submittedName>
</protein>
<keyword evidence="3" id="KW-1185">Reference proteome</keyword>
<name>A0A316D639_9BACL</name>
<dbReference type="Gene3D" id="3.40.50.150">
    <property type="entry name" value="Vaccinia Virus protein VP39"/>
    <property type="match status" value="1"/>
</dbReference>
<reference evidence="2 3" key="1">
    <citation type="submission" date="2018-05" db="EMBL/GenBank/DDBJ databases">
        <title>Genomic Encyclopedia of Type Strains, Phase IV (KMG-IV): sequencing the most valuable type-strain genomes for metagenomic binning, comparative biology and taxonomic classification.</title>
        <authorList>
            <person name="Goeker M."/>
        </authorList>
    </citation>
    <scope>NUCLEOTIDE SEQUENCE [LARGE SCALE GENOMIC DNA]</scope>
    <source>
        <strain evidence="2 3">DSM 18773</strain>
    </source>
</reference>
<proteinExistence type="predicted"/>
<dbReference type="PANTHER" id="PTHR43861">
    <property type="entry name" value="TRANS-ACONITATE 2-METHYLTRANSFERASE-RELATED"/>
    <property type="match status" value="1"/>
</dbReference>
<comment type="caution">
    <text evidence="2">The sequence shown here is derived from an EMBL/GenBank/DDBJ whole genome shotgun (WGS) entry which is preliminary data.</text>
</comment>
<evidence type="ECO:0000259" key="1">
    <source>
        <dbReference type="Pfam" id="PF08241"/>
    </source>
</evidence>
<keyword evidence="2" id="KW-0808">Transferase</keyword>
<evidence type="ECO:0000313" key="2">
    <source>
        <dbReference type="EMBL" id="PWK07894.1"/>
    </source>
</evidence>
<dbReference type="GO" id="GO:0032259">
    <property type="term" value="P:methylation"/>
    <property type="evidence" value="ECO:0007669"/>
    <property type="project" value="UniProtKB-KW"/>
</dbReference>
<dbReference type="GO" id="GO:0008757">
    <property type="term" value="F:S-adenosylmethionine-dependent methyltransferase activity"/>
    <property type="evidence" value="ECO:0007669"/>
    <property type="project" value="InterPro"/>
</dbReference>
<gene>
    <name evidence="2" type="ORF">C7459_11653</name>
</gene>
<dbReference type="SUPFAM" id="SSF53335">
    <property type="entry name" value="S-adenosyl-L-methionine-dependent methyltransferases"/>
    <property type="match status" value="1"/>
</dbReference>
<organism evidence="2 3">
    <name type="scientific">Tumebacillus permanentifrigoris</name>
    <dbReference type="NCBI Taxonomy" id="378543"/>
    <lineage>
        <taxon>Bacteria</taxon>
        <taxon>Bacillati</taxon>
        <taxon>Bacillota</taxon>
        <taxon>Bacilli</taxon>
        <taxon>Bacillales</taxon>
        <taxon>Alicyclobacillaceae</taxon>
        <taxon>Tumebacillus</taxon>
    </lineage>
</organism>
<dbReference type="InterPro" id="IPR013216">
    <property type="entry name" value="Methyltransf_11"/>
</dbReference>
<feature type="domain" description="Methyltransferase type 11" evidence="1">
    <location>
        <begin position="54"/>
        <end position="148"/>
    </location>
</feature>
<dbReference type="Proteomes" id="UP000245634">
    <property type="component" value="Unassembled WGS sequence"/>
</dbReference>
<evidence type="ECO:0000313" key="3">
    <source>
        <dbReference type="Proteomes" id="UP000245634"/>
    </source>
</evidence>
<keyword evidence="2" id="KW-0830">Ubiquinone</keyword>
<dbReference type="RefSeq" id="WP_109690499.1">
    <property type="nucleotide sequence ID" value="NZ_QGGL01000016.1"/>
</dbReference>
<dbReference type="CDD" id="cd02440">
    <property type="entry name" value="AdoMet_MTases"/>
    <property type="match status" value="1"/>
</dbReference>
<dbReference type="OrthoDB" id="9791837at2"/>
<accession>A0A316D639</accession>
<dbReference type="EMBL" id="QGGL01000016">
    <property type="protein sequence ID" value="PWK07894.1"/>
    <property type="molecule type" value="Genomic_DNA"/>
</dbReference>
<dbReference type="Pfam" id="PF08241">
    <property type="entry name" value="Methyltransf_11"/>
    <property type="match status" value="1"/>
</dbReference>
<dbReference type="InterPro" id="IPR029063">
    <property type="entry name" value="SAM-dependent_MTases_sf"/>
</dbReference>